<gene>
    <name evidence="1" type="ORF">MLD38_016809</name>
</gene>
<protein>
    <submittedName>
        <fullName evidence="1">Uncharacterized protein</fullName>
    </submittedName>
</protein>
<evidence type="ECO:0000313" key="2">
    <source>
        <dbReference type="Proteomes" id="UP001057402"/>
    </source>
</evidence>
<reference evidence="2" key="1">
    <citation type="journal article" date="2023" name="Front. Plant Sci.">
        <title>Chromosomal-level genome assembly of Melastoma candidum provides insights into trichome evolution.</title>
        <authorList>
            <person name="Zhong Y."/>
            <person name="Wu W."/>
            <person name="Sun C."/>
            <person name="Zou P."/>
            <person name="Liu Y."/>
            <person name="Dai S."/>
            <person name="Zhou R."/>
        </authorList>
    </citation>
    <scope>NUCLEOTIDE SEQUENCE [LARGE SCALE GENOMIC DNA]</scope>
</reference>
<dbReference type="EMBL" id="CM042884">
    <property type="protein sequence ID" value="KAI4368228.1"/>
    <property type="molecule type" value="Genomic_DNA"/>
</dbReference>
<comment type="caution">
    <text evidence="1">The sequence shown here is derived from an EMBL/GenBank/DDBJ whole genome shotgun (WGS) entry which is preliminary data.</text>
</comment>
<evidence type="ECO:0000313" key="1">
    <source>
        <dbReference type="EMBL" id="KAI4368228.1"/>
    </source>
</evidence>
<proteinExistence type="predicted"/>
<sequence length="278" mass="31757">MADWAAAIRQPSYLVLPRAFPALNECRVLLKCKRNPGKPRPASSVASLCRETSPLEERCQTKAFAVPRRNAMALILLGYLNSNISLPRLALAQQSVVFREYIDTFDGYSFKYPQNWIQVRGAGADVFFRDPFVLDENLSVEFSSPSSSRYKSVEDLGSPQEAGKKVLKQYLTEFMSTRLGVRRESNIISTSSNVADDGKMYYQVEVNIKSYAANNELAVMPRDRVIQLEWDRRYLSVLGVENSRLYELRLQTPENVFREEENDLRQVMDSFRVNKVAS</sequence>
<accession>A0ACB9QPS9</accession>
<name>A0ACB9QPS9_9MYRT</name>
<organism evidence="1 2">
    <name type="scientific">Melastoma candidum</name>
    <dbReference type="NCBI Taxonomy" id="119954"/>
    <lineage>
        <taxon>Eukaryota</taxon>
        <taxon>Viridiplantae</taxon>
        <taxon>Streptophyta</taxon>
        <taxon>Embryophyta</taxon>
        <taxon>Tracheophyta</taxon>
        <taxon>Spermatophyta</taxon>
        <taxon>Magnoliopsida</taxon>
        <taxon>eudicotyledons</taxon>
        <taxon>Gunneridae</taxon>
        <taxon>Pentapetalae</taxon>
        <taxon>rosids</taxon>
        <taxon>malvids</taxon>
        <taxon>Myrtales</taxon>
        <taxon>Melastomataceae</taxon>
        <taxon>Melastomatoideae</taxon>
        <taxon>Melastomateae</taxon>
        <taxon>Melastoma</taxon>
    </lineage>
</organism>
<keyword evidence="2" id="KW-1185">Reference proteome</keyword>
<dbReference type="Proteomes" id="UP001057402">
    <property type="component" value="Chromosome 5"/>
</dbReference>